<keyword evidence="3" id="KW-1185">Reference proteome</keyword>
<keyword evidence="1" id="KW-0812">Transmembrane</keyword>
<reference evidence="2 3" key="1">
    <citation type="submission" date="2020-08" db="EMBL/GenBank/DDBJ databases">
        <title>Sequencing the genomes of 1000 actinobacteria strains.</title>
        <authorList>
            <person name="Klenk H.-P."/>
        </authorList>
    </citation>
    <scope>NUCLEOTIDE SEQUENCE [LARGE SCALE GENOMIC DNA]</scope>
    <source>
        <strain evidence="2 3">DSM 44320</strain>
    </source>
</reference>
<organism evidence="2 3">
    <name type="scientific">Nonomuraea dietziae</name>
    <dbReference type="NCBI Taxonomy" id="65515"/>
    <lineage>
        <taxon>Bacteria</taxon>
        <taxon>Bacillati</taxon>
        <taxon>Actinomycetota</taxon>
        <taxon>Actinomycetes</taxon>
        <taxon>Streptosporangiales</taxon>
        <taxon>Streptosporangiaceae</taxon>
        <taxon>Nonomuraea</taxon>
    </lineage>
</organism>
<name>A0A7W5YRB6_9ACTN</name>
<evidence type="ECO:0000313" key="3">
    <source>
        <dbReference type="Proteomes" id="UP000579945"/>
    </source>
</evidence>
<gene>
    <name evidence="2" type="ORF">FHR33_006547</name>
</gene>
<protein>
    <submittedName>
        <fullName evidence="2">Uncharacterized protein</fullName>
    </submittedName>
</protein>
<keyword evidence="1" id="KW-1133">Transmembrane helix</keyword>
<keyword evidence="1" id="KW-0472">Membrane</keyword>
<feature type="transmembrane region" description="Helical" evidence="1">
    <location>
        <begin position="6"/>
        <end position="27"/>
    </location>
</feature>
<dbReference type="AlphaFoldDB" id="A0A7W5YRB6"/>
<proteinExistence type="predicted"/>
<dbReference type="EMBL" id="JACIBV010000001">
    <property type="protein sequence ID" value="MBB3730687.1"/>
    <property type="molecule type" value="Genomic_DNA"/>
</dbReference>
<comment type="caution">
    <text evidence="2">The sequence shown here is derived from an EMBL/GenBank/DDBJ whole genome shotgun (WGS) entry which is preliminary data.</text>
</comment>
<dbReference type="RefSeq" id="WP_183655690.1">
    <property type="nucleotide sequence ID" value="NZ_BAAAXX010000151.1"/>
</dbReference>
<sequence>MDLGHILMLVMGVLVVGGMGVALVALVHSGVRTGEWPVQNRRRVVWRGFVVR</sequence>
<evidence type="ECO:0000313" key="2">
    <source>
        <dbReference type="EMBL" id="MBB3730687.1"/>
    </source>
</evidence>
<evidence type="ECO:0000256" key="1">
    <source>
        <dbReference type="SAM" id="Phobius"/>
    </source>
</evidence>
<dbReference type="Proteomes" id="UP000579945">
    <property type="component" value="Unassembled WGS sequence"/>
</dbReference>
<accession>A0A7W5YRB6</accession>
<dbReference type="GeneID" id="95392820"/>